<evidence type="ECO:0000313" key="10">
    <source>
        <dbReference type="EnsemblMetazoa" id="PHUM044050-PA"/>
    </source>
</evidence>
<dbReference type="FunFam" id="2.20.100.10:FF:000009">
    <property type="entry name" value="ADAMTS-like protein 3 isoform A"/>
    <property type="match status" value="1"/>
</dbReference>
<dbReference type="SUPFAM" id="SSF82895">
    <property type="entry name" value="TSP-1 type 1 repeat"/>
    <property type="match status" value="8"/>
</dbReference>
<feature type="region of interest" description="Disordered" evidence="7">
    <location>
        <begin position="1"/>
        <end position="30"/>
    </location>
</feature>
<gene>
    <name evidence="10" type="primary">8232612</name>
    <name evidence="9" type="ORF">Phum_PHUM044050</name>
</gene>
<keyword evidence="11" id="KW-1185">Reference proteome</keyword>
<dbReference type="HOGENOM" id="CLU_004623_0_0_1"/>
<dbReference type="InParanoid" id="E0VAS7"/>
<evidence type="ECO:0000259" key="8">
    <source>
        <dbReference type="PROSITE" id="PS50900"/>
    </source>
</evidence>
<dbReference type="InterPro" id="IPR010909">
    <property type="entry name" value="PLAC"/>
</dbReference>
<dbReference type="OMA" id="ECDANTK"/>
<dbReference type="PANTHER" id="PTHR13723:SF313">
    <property type="entry name" value="PEPTIDASE M12B DOMAIN-CONTAINING PROTEIN"/>
    <property type="match status" value="1"/>
</dbReference>
<dbReference type="Pfam" id="PF00090">
    <property type="entry name" value="TSP_1"/>
    <property type="match status" value="2"/>
</dbReference>
<evidence type="ECO:0000313" key="9">
    <source>
        <dbReference type="EMBL" id="EEB10483.1"/>
    </source>
</evidence>
<feature type="compositionally biased region" description="Polar residues" evidence="7">
    <location>
        <begin position="908"/>
        <end position="926"/>
    </location>
</feature>
<accession>E0VAS7</accession>
<evidence type="ECO:0000256" key="7">
    <source>
        <dbReference type="SAM" id="MobiDB-lite"/>
    </source>
</evidence>
<sequence length="1273" mass="141875">MCKSFMSIRSEPEKRGENVKERQRGWSSWSPWSTCSRHCDGGISYQMRRCRISNNGGGCHGEGIRYKICNMQACSEPVDFREEQCAAFNESPYDDQYLKWSAHYDDNEPCSLTCRGKPDKEPKEKSEEDDESSIIVQLAPKVRDGTRCRLGSLDMCVNGKCLRVGCDLRIGSNRRIDECGVCGGDGSTCAQPLYQWEEKSASLCSVTCGGGYKMSRAVCKNRITGEEMDELLCNSSIKPPAKIVDCNDNPCSTRWSIDEWGPCSATCGNGIKNRNVYCSEKINFTSITFRVKIVLEVSFRKNFKKEKILKELKVVNCFFFLLNYLTHFSFVFVPDYHCSKTKPSTEESCKIMDCPKWVALEWSGCSVSCGEGIQTRTIGCKNGSKPSNVPCNEFDKPTSIQTCHSGIQCPETTKSSSSEGIEEEEEEIKNGEKEEKNLKQQQTFYRGYPPVVPLLGPIESGPYGATAEKLVGSEIIPSHHSIGATFIPEKWGPCSVTCGEGVRKRGVECKIYLELTGAIARLPDEQCRGPKPSTLERCVLDPCVMNNKPVSDQYSHVAPESSGKTYSWKQQGFTHCSASCLGGVQESIINCIRDDDQKVVVPLLCSPETRPESLIRTCNDQPCPPRWNYSDFQPCTKSCGIGIQTREVNCIHEVTRGGGTTVVVPNSMCPQPPPPDRQYCNVLDCPVRWHTGDWSKCSKRCGGGLKTRTVQCKQVMAQNHIMDRPISMCPSIKPPDKKPCNTKSCVETDRPVIASAINQTYVQTNAGKKKISLKIGGSAQVFLGTQVKIKCPVKRFDRYCVIDIYNKNFLSINNMSYRDSGVYTCIASRSTADITVTVKPLPGHFPNSEEIHQTQNNLENPSYYEPNADSNDLSHELKPDGIPPPKKTKQRKYKPIPTIKPISKEDFNSINNYDKSWPPLTSTTLKSDQDQSEEFFSQPSGPYPSGPGGFSSSGSSRAMPHFQQLLANLQNLLPFQAFGSSRGHRALAADLAPGHRSLLADHPGPFPLPDDYTEDTDSDAEDSMGPMIILGKGNPKNLKFEWEIKPWSSCTVSCGENGFQVGTRVNNNNKKTTRTIRCLVKLNNTTQEVKGDLCEDAGLETPNKIQNCGLECPSWTHTDWSLCEDSRCFTWNTAMQKRDISCTYKNGTEVDSSLCDQNEKPTQRQECYNDKCKGTWKVGEWSECAAECETEGVKYRILQCVWYGTKKPAGNACRDQPRPSVMKICKGPPCVVGGDCKDQSKLCHSVLAKNMCRVYRFHTQCCYTCRVRLSNVG</sequence>
<dbReference type="InterPro" id="IPR036383">
    <property type="entry name" value="TSP1_rpt_sf"/>
</dbReference>
<comment type="subcellular location">
    <subcellularLocation>
        <location evidence="1">Secreted</location>
    </subcellularLocation>
</comment>
<dbReference type="EMBL" id="AAZO01000515">
    <property type="status" value="NOT_ANNOTATED_CDS"/>
    <property type="molecule type" value="Genomic_DNA"/>
</dbReference>
<keyword evidence="5 6" id="KW-1015">Disulfide bond</keyword>
<dbReference type="InterPro" id="IPR036179">
    <property type="entry name" value="Ig-like_dom_sf"/>
</dbReference>
<evidence type="ECO:0000256" key="5">
    <source>
        <dbReference type="ARBA" id="ARBA00023157"/>
    </source>
</evidence>
<evidence type="ECO:0000256" key="4">
    <source>
        <dbReference type="ARBA" id="ARBA00022737"/>
    </source>
</evidence>
<dbReference type="GeneID" id="8232612"/>
<reference evidence="10" key="3">
    <citation type="submission" date="2021-02" db="UniProtKB">
        <authorList>
            <consortium name="EnsemblMetazoa"/>
        </authorList>
    </citation>
    <scope>IDENTIFICATION</scope>
    <source>
        <strain evidence="10">USDA</strain>
    </source>
</reference>
<evidence type="ECO:0000313" key="11">
    <source>
        <dbReference type="Proteomes" id="UP000009046"/>
    </source>
</evidence>
<feature type="disulfide bond" evidence="6">
    <location>
        <begin position="35"/>
        <end position="69"/>
    </location>
</feature>
<dbReference type="InterPro" id="IPR003599">
    <property type="entry name" value="Ig_sub"/>
</dbReference>
<feature type="disulfide bond" evidence="6">
    <location>
        <begin position="50"/>
        <end position="59"/>
    </location>
</feature>
<reference evidence="9" key="2">
    <citation type="submission" date="2007-04" db="EMBL/GenBank/DDBJ databases">
        <title>The genome of the human body louse.</title>
        <authorList>
            <consortium name="The Human Body Louse Genome Consortium"/>
            <person name="Kirkness E."/>
            <person name="Walenz B."/>
            <person name="Hass B."/>
            <person name="Bruggner R."/>
            <person name="Strausberg R."/>
        </authorList>
    </citation>
    <scope>NUCLEOTIDE SEQUENCE</scope>
    <source>
        <strain evidence="9">USDA</strain>
    </source>
</reference>
<evidence type="ECO:0000256" key="2">
    <source>
        <dbReference type="ARBA" id="ARBA00022525"/>
    </source>
</evidence>
<dbReference type="SMART" id="SM00409">
    <property type="entry name" value="IG"/>
    <property type="match status" value="1"/>
</dbReference>
<dbReference type="Proteomes" id="UP000009046">
    <property type="component" value="Unassembled WGS sequence"/>
</dbReference>
<dbReference type="PROSITE" id="PS50900">
    <property type="entry name" value="PLAC"/>
    <property type="match status" value="1"/>
</dbReference>
<organism>
    <name type="scientific">Pediculus humanus subsp. corporis</name>
    <name type="common">Body louse</name>
    <dbReference type="NCBI Taxonomy" id="121224"/>
    <lineage>
        <taxon>Eukaryota</taxon>
        <taxon>Metazoa</taxon>
        <taxon>Ecdysozoa</taxon>
        <taxon>Arthropoda</taxon>
        <taxon>Hexapoda</taxon>
        <taxon>Insecta</taxon>
        <taxon>Pterygota</taxon>
        <taxon>Neoptera</taxon>
        <taxon>Paraneoptera</taxon>
        <taxon>Psocodea</taxon>
        <taxon>Troctomorpha</taxon>
        <taxon>Phthiraptera</taxon>
        <taxon>Anoplura</taxon>
        <taxon>Pediculidae</taxon>
        <taxon>Pediculus</taxon>
    </lineage>
</organism>
<dbReference type="AlphaFoldDB" id="E0VAS7"/>
<dbReference type="CTD" id="8232612"/>
<reference evidence="9" key="1">
    <citation type="submission" date="2007-04" db="EMBL/GenBank/DDBJ databases">
        <title>Annotation of Pediculus humanus corporis strain USDA.</title>
        <authorList>
            <person name="Kirkness E."/>
            <person name="Hannick L."/>
            <person name="Hass B."/>
            <person name="Bruggner R."/>
            <person name="Lawson D."/>
            <person name="Bidwell S."/>
            <person name="Joardar V."/>
            <person name="Caler E."/>
            <person name="Walenz B."/>
            <person name="Inman J."/>
            <person name="Schobel S."/>
            <person name="Galinsky K."/>
            <person name="Amedeo P."/>
            <person name="Strausberg R."/>
        </authorList>
    </citation>
    <scope>NUCLEOTIDE SEQUENCE</scope>
    <source>
        <strain evidence="9">USDA</strain>
    </source>
</reference>
<dbReference type="OrthoDB" id="5948003at2759"/>
<proteinExistence type="predicted"/>
<feature type="compositionally biased region" description="Basic and acidic residues" evidence="7">
    <location>
        <begin position="10"/>
        <end position="24"/>
    </location>
</feature>
<dbReference type="eggNOG" id="KOG3538">
    <property type="taxonomic scope" value="Eukaryota"/>
</dbReference>
<dbReference type="VEuPathDB" id="VectorBase:PHUM044050"/>
<keyword evidence="4" id="KW-0677">Repeat</keyword>
<name>E0VAS7_PEDHC</name>
<dbReference type="InterPro" id="IPR045371">
    <property type="entry name" value="ADAMTS_CR_3"/>
</dbReference>
<dbReference type="InterPro" id="IPR050439">
    <property type="entry name" value="ADAMTS_ADAMTS-like"/>
</dbReference>
<evidence type="ECO:0000256" key="3">
    <source>
        <dbReference type="ARBA" id="ARBA00022729"/>
    </source>
</evidence>
<dbReference type="EMBL" id="DS235014">
    <property type="protein sequence ID" value="EEB10483.1"/>
    <property type="molecule type" value="Genomic_DNA"/>
</dbReference>
<dbReference type="SMART" id="SM00209">
    <property type="entry name" value="TSP1"/>
    <property type="match status" value="10"/>
</dbReference>
<evidence type="ECO:0000256" key="1">
    <source>
        <dbReference type="ARBA" id="ARBA00004613"/>
    </source>
</evidence>
<keyword evidence="3" id="KW-0732">Signal</keyword>
<keyword evidence="2" id="KW-0964">Secreted</keyword>
<dbReference type="PANTHER" id="PTHR13723">
    <property type="entry name" value="ADAMTS A DISINTEGRIN AND METALLOPROTEASE WITH THROMBOSPONDIN MOTIFS PROTEASE"/>
    <property type="match status" value="1"/>
</dbReference>
<dbReference type="SUPFAM" id="SSF48726">
    <property type="entry name" value="Immunoglobulin"/>
    <property type="match status" value="1"/>
</dbReference>
<feature type="region of interest" description="Disordered" evidence="7">
    <location>
        <begin position="409"/>
        <end position="434"/>
    </location>
</feature>
<feature type="region of interest" description="Disordered" evidence="7">
    <location>
        <begin position="845"/>
        <end position="957"/>
    </location>
</feature>
<dbReference type="FunCoup" id="E0VAS7">
    <property type="interactions" value="247"/>
</dbReference>
<dbReference type="GO" id="GO:0005576">
    <property type="term" value="C:extracellular region"/>
    <property type="evidence" value="ECO:0007669"/>
    <property type="project" value="UniProtKB-SubCell"/>
</dbReference>
<protein>
    <recommendedName>
        <fullName evidence="8">PLAC domain-containing protein</fullName>
    </recommendedName>
</protein>
<dbReference type="Pfam" id="PF19236">
    <property type="entry name" value="ADAMTS_CR_3"/>
    <property type="match status" value="1"/>
</dbReference>
<dbReference type="STRING" id="121224.E0VAS7"/>
<dbReference type="FunFam" id="2.20.100.10:FF:000005">
    <property type="entry name" value="ADAM metallopeptidase with thrombospondin type 1 motif 9"/>
    <property type="match status" value="1"/>
</dbReference>
<feature type="domain" description="PLAC" evidence="8">
    <location>
        <begin position="1232"/>
        <end position="1269"/>
    </location>
</feature>
<dbReference type="Gene3D" id="2.20.100.10">
    <property type="entry name" value="Thrombospondin type-1 (TSP1) repeat"/>
    <property type="match status" value="7"/>
</dbReference>
<feature type="disulfide bond" evidence="6">
    <location>
        <begin position="39"/>
        <end position="74"/>
    </location>
</feature>
<dbReference type="PRINTS" id="PR01857">
    <property type="entry name" value="ADAMTSFAMILY"/>
</dbReference>
<dbReference type="InterPro" id="IPR000884">
    <property type="entry name" value="TSP1_rpt"/>
</dbReference>
<dbReference type="InterPro" id="IPR013273">
    <property type="entry name" value="ADAMTS/ADAMTS-like"/>
</dbReference>
<dbReference type="Pfam" id="PF19030">
    <property type="entry name" value="TSP1_ADAMTS"/>
    <property type="match status" value="8"/>
</dbReference>
<dbReference type="EnsemblMetazoa" id="PHUM044050-RA">
    <property type="protein sequence ID" value="PHUM044050-PA"/>
    <property type="gene ID" value="PHUM044050"/>
</dbReference>
<dbReference type="RefSeq" id="XP_002423221.1">
    <property type="nucleotide sequence ID" value="XM_002423176.1"/>
</dbReference>
<evidence type="ECO:0000256" key="6">
    <source>
        <dbReference type="PIRSR" id="PIRSR613273-3"/>
    </source>
</evidence>
<dbReference type="PROSITE" id="PS50092">
    <property type="entry name" value="TSP1"/>
    <property type="match status" value="7"/>
</dbReference>
<dbReference type="KEGG" id="phu:Phum_PHUM044050"/>
<dbReference type="GO" id="GO:0030198">
    <property type="term" value="P:extracellular matrix organization"/>
    <property type="evidence" value="ECO:0007669"/>
    <property type="project" value="InterPro"/>
</dbReference>